<dbReference type="SUPFAM" id="SSF48452">
    <property type="entry name" value="TPR-like"/>
    <property type="match status" value="1"/>
</dbReference>
<evidence type="ECO:0000313" key="3">
    <source>
        <dbReference type="EMBL" id="CAB3992500.1"/>
    </source>
</evidence>
<comment type="caution">
    <text evidence="3">The sequence shown here is derived from an EMBL/GenBank/DDBJ whole genome shotgun (WGS) entry which is preliminary data.</text>
</comment>
<dbReference type="GO" id="GO:0004656">
    <property type="term" value="F:procollagen-proline 4-dioxygenase activity"/>
    <property type="evidence" value="ECO:0007669"/>
    <property type="project" value="InterPro"/>
</dbReference>
<sequence>MENDFVKHLEAFVTANNEDFPRMIDLKTFLHDVKPRALEAAEAHDKFVSHPVNGVLMIKRFTSDWLEIEEIVKNSSGGSELSKSIDLHKPLFPEYEDLVGAVEGLFRLQEIYHLPARDIVDGNLSPNYPRATMETEDCFQVGLIAYHDKDFERAKEWMKEGLRKYQPNIYSAYLSRRVLQEFIAWCEYETGNVSEALTITNGILKEEPDYEHAKNNAAFFKRVIKNKEVKPKTKKENAPYMKRYSSLCRGQNNKTAVELAKLTCYYDQSTPQLVIKPAKIEVLNLEPRIVRYFNVITDEEIEAVKLLAGPRLRRATINNLATGKLEFAKYRVSKTYVAV</sequence>
<feature type="domain" description="Prolyl 4-hydroxylase peptide-substrate-binding" evidence="2">
    <location>
        <begin position="136"/>
        <end position="225"/>
    </location>
</feature>
<dbReference type="AlphaFoldDB" id="A0A7D9HSZ6"/>
<gene>
    <name evidence="3" type="ORF">PACLA_8A027389</name>
</gene>
<dbReference type="InterPro" id="IPR059068">
    <property type="entry name" value="TPR_P4H"/>
</dbReference>
<reference evidence="3" key="1">
    <citation type="submission" date="2020-04" db="EMBL/GenBank/DDBJ databases">
        <authorList>
            <person name="Alioto T."/>
            <person name="Alioto T."/>
            <person name="Gomez Garrido J."/>
        </authorList>
    </citation>
    <scope>NUCLEOTIDE SEQUENCE</scope>
    <source>
        <strain evidence="3">A484AB</strain>
    </source>
</reference>
<protein>
    <submittedName>
        <fullName evidence="3">Prolyl 4-hydroxylase subunit alpha-2</fullName>
    </submittedName>
</protein>
<evidence type="ECO:0000313" key="4">
    <source>
        <dbReference type="Proteomes" id="UP001152795"/>
    </source>
</evidence>
<organism evidence="3 4">
    <name type="scientific">Paramuricea clavata</name>
    <name type="common">Red gorgonian</name>
    <name type="synonym">Violescent sea-whip</name>
    <dbReference type="NCBI Taxonomy" id="317549"/>
    <lineage>
        <taxon>Eukaryota</taxon>
        <taxon>Metazoa</taxon>
        <taxon>Cnidaria</taxon>
        <taxon>Anthozoa</taxon>
        <taxon>Octocorallia</taxon>
        <taxon>Malacalcyonacea</taxon>
        <taxon>Plexauridae</taxon>
        <taxon>Paramuricea</taxon>
    </lineage>
</organism>
<name>A0A7D9HSZ6_PARCT</name>
<dbReference type="EMBL" id="CACRXK020002064">
    <property type="protein sequence ID" value="CAB3992500.1"/>
    <property type="molecule type" value="Genomic_DNA"/>
</dbReference>
<feature type="domain" description="Prolyl 4-hydroxylase N-terminal" evidence="1">
    <location>
        <begin position="1"/>
        <end position="125"/>
    </location>
</feature>
<evidence type="ECO:0000259" key="2">
    <source>
        <dbReference type="Pfam" id="PF23558"/>
    </source>
</evidence>
<dbReference type="Proteomes" id="UP001152795">
    <property type="component" value="Unassembled WGS sequence"/>
</dbReference>
<proteinExistence type="predicted"/>
<dbReference type="OrthoDB" id="420380at2759"/>
<accession>A0A7D9HSZ6</accession>
<dbReference type="Pfam" id="PF08336">
    <property type="entry name" value="P4Ha_N"/>
    <property type="match status" value="1"/>
</dbReference>
<dbReference type="Gene3D" id="1.25.40.10">
    <property type="entry name" value="Tetratricopeptide repeat domain"/>
    <property type="match status" value="1"/>
</dbReference>
<dbReference type="InterPro" id="IPR013547">
    <property type="entry name" value="P4H_N"/>
</dbReference>
<keyword evidence="4" id="KW-1185">Reference proteome</keyword>
<dbReference type="InterPro" id="IPR011990">
    <property type="entry name" value="TPR-like_helical_dom_sf"/>
</dbReference>
<dbReference type="GO" id="GO:0005783">
    <property type="term" value="C:endoplasmic reticulum"/>
    <property type="evidence" value="ECO:0007669"/>
    <property type="project" value="InterPro"/>
</dbReference>
<evidence type="ECO:0000259" key="1">
    <source>
        <dbReference type="Pfam" id="PF08336"/>
    </source>
</evidence>
<dbReference type="Gene3D" id="6.10.140.1460">
    <property type="match status" value="1"/>
</dbReference>
<dbReference type="Pfam" id="PF23558">
    <property type="entry name" value="TPR_P4H"/>
    <property type="match status" value="1"/>
</dbReference>